<dbReference type="InterPro" id="IPR036397">
    <property type="entry name" value="RNaseH_sf"/>
</dbReference>
<dbReference type="Pfam" id="PF21762">
    <property type="entry name" value="DEDDh_C"/>
    <property type="match status" value="1"/>
</dbReference>
<dbReference type="SUPFAM" id="SSF53098">
    <property type="entry name" value="Ribonuclease H-like"/>
    <property type="match status" value="1"/>
</dbReference>
<organism evidence="4 5">
    <name type="scientific">Lithohypha guttulata</name>
    <dbReference type="NCBI Taxonomy" id="1690604"/>
    <lineage>
        <taxon>Eukaryota</taxon>
        <taxon>Fungi</taxon>
        <taxon>Dikarya</taxon>
        <taxon>Ascomycota</taxon>
        <taxon>Pezizomycotina</taxon>
        <taxon>Eurotiomycetes</taxon>
        <taxon>Chaetothyriomycetidae</taxon>
        <taxon>Chaetothyriales</taxon>
        <taxon>Trichomeriaceae</taxon>
        <taxon>Lithohypha</taxon>
    </lineage>
</organism>
<evidence type="ECO:0000313" key="4">
    <source>
        <dbReference type="EMBL" id="KAK5098571.1"/>
    </source>
</evidence>
<feature type="region of interest" description="Disordered" evidence="2">
    <location>
        <begin position="1"/>
        <end position="89"/>
    </location>
</feature>
<keyword evidence="1" id="KW-0175">Coiled coil</keyword>
<evidence type="ECO:0000259" key="3">
    <source>
        <dbReference type="Pfam" id="PF21762"/>
    </source>
</evidence>
<dbReference type="Gene3D" id="3.30.420.10">
    <property type="entry name" value="Ribonuclease H-like superfamily/Ribonuclease H"/>
    <property type="match status" value="1"/>
</dbReference>
<evidence type="ECO:0000256" key="1">
    <source>
        <dbReference type="SAM" id="Coils"/>
    </source>
</evidence>
<dbReference type="EMBL" id="JAVRRG010000013">
    <property type="protein sequence ID" value="KAK5098571.1"/>
    <property type="molecule type" value="Genomic_DNA"/>
</dbReference>
<feature type="domain" description="Gfd2/YDR514C-like C-terminal" evidence="3">
    <location>
        <begin position="375"/>
        <end position="608"/>
    </location>
</feature>
<accession>A0ABR0KJS1</accession>
<reference evidence="4 5" key="1">
    <citation type="submission" date="2023-08" db="EMBL/GenBank/DDBJ databases">
        <title>Black Yeasts Isolated from many extreme environments.</title>
        <authorList>
            <person name="Coleine C."/>
            <person name="Stajich J.E."/>
            <person name="Selbmann L."/>
        </authorList>
    </citation>
    <scope>NUCLEOTIDE SEQUENCE [LARGE SCALE GENOMIC DNA]</scope>
    <source>
        <strain evidence="4 5">CCFEE 5885</strain>
    </source>
</reference>
<dbReference type="InterPro" id="IPR048519">
    <property type="entry name" value="Gfd2/YDR514C-like_C"/>
</dbReference>
<sequence length="752" mass="84362">MATSAQDRLNKLLPTRSQAPKNNTNDLHFSERELLEYKQRQQKAAEPPSEQANQHDGSSAEEDDFARAQAPVKPKPTPNHSPPRDRSILQSQQGHVPGLEPDQIVFLPRGVWRGGLPATRAETDGNESDCEPISSSNEPISRFCIWSLVAKFPYKYMQDPDSKVSRRFFASEKIYGRGWHVHYLFAPESYACKPLILVPQHEVETLLQEIGIEFNLQVQVPPYPFQLSFYDDGTPVPHPLGTINSKEDMAELQSKIPDPPAAYDQVAPYATEAQKQNHQVWREKVERALEAGKNKKGAAKRKKHERRDVTVMENVNQLQRAQRYLGLKQLLTTEITRPAQDSDELQLQPAKDNHVFPGALDVEEPAPFPFEDQTVVVSIDVESWENDHNIITEIGVSTLDTANLVHIAPGQQGEEWIKKIRTRHFRIKGREALRNFKYLHGNPDMFQFGTSEFVPIDEAAEAVDGCFEFPYSAGFECSGPPDLDTEGLPLPRKPAVLDMTRNGDGDDSRNLLLLGHDIGGDITYLANLGSFIFGSGAVSLSPVRTATRRRKVLSSIRERVDTVVLHKSLTKNDQGTSLVKLCHELDITAWYAHNAGNDARYTLEAFIKLVMKARQEEDAANAEAQKTGNFDTEKTRQEIEKERRINAKMETARQNIEVELSAYEKAGEPGTPRQGPVPFFANKEASANADGQEAGSDRITYDEVTRRYLEEADAPLSDDLVQKFDSSWGMQSVTNDAVEASNVEASDDDYPY</sequence>
<dbReference type="InterPro" id="IPR040151">
    <property type="entry name" value="Gfd2/YDR514C-like"/>
</dbReference>
<feature type="compositionally biased region" description="Basic and acidic residues" evidence="2">
    <location>
        <begin position="28"/>
        <end position="39"/>
    </location>
</feature>
<feature type="region of interest" description="Disordered" evidence="2">
    <location>
        <begin position="117"/>
        <end position="136"/>
    </location>
</feature>
<dbReference type="Proteomes" id="UP001345013">
    <property type="component" value="Unassembled WGS sequence"/>
</dbReference>
<evidence type="ECO:0000256" key="2">
    <source>
        <dbReference type="SAM" id="MobiDB-lite"/>
    </source>
</evidence>
<dbReference type="PANTHER" id="PTHR28083">
    <property type="entry name" value="GOOD FOR FULL DBP5 ACTIVITY PROTEIN 2"/>
    <property type="match status" value="1"/>
</dbReference>
<feature type="region of interest" description="Disordered" evidence="2">
    <location>
        <begin position="731"/>
        <end position="752"/>
    </location>
</feature>
<dbReference type="InterPro" id="IPR012337">
    <property type="entry name" value="RNaseH-like_sf"/>
</dbReference>
<feature type="compositionally biased region" description="Polar residues" evidence="2">
    <location>
        <begin position="15"/>
        <end position="27"/>
    </location>
</feature>
<evidence type="ECO:0000313" key="5">
    <source>
        <dbReference type="Proteomes" id="UP001345013"/>
    </source>
</evidence>
<dbReference type="PANTHER" id="PTHR28083:SF1">
    <property type="entry name" value="GOOD FOR FULL DBP5 ACTIVITY PROTEIN 2"/>
    <property type="match status" value="1"/>
</dbReference>
<feature type="coiled-coil region" evidence="1">
    <location>
        <begin position="639"/>
        <end position="666"/>
    </location>
</feature>
<comment type="caution">
    <text evidence="4">The sequence shown here is derived from an EMBL/GenBank/DDBJ whole genome shotgun (WGS) entry which is preliminary data.</text>
</comment>
<protein>
    <recommendedName>
        <fullName evidence="3">Gfd2/YDR514C-like C-terminal domain-containing protein</fullName>
    </recommendedName>
</protein>
<proteinExistence type="predicted"/>
<keyword evidence="5" id="KW-1185">Reference proteome</keyword>
<name>A0ABR0KJS1_9EURO</name>
<gene>
    <name evidence="4" type="ORF">LTR24_001676</name>
</gene>